<evidence type="ECO:0000313" key="2">
    <source>
        <dbReference type="Proteomes" id="UP000001542"/>
    </source>
</evidence>
<dbReference type="KEGG" id="tva:4746876"/>
<dbReference type="VEuPathDB" id="TrichDB:TVAGG3_0212590"/>
<dbReference type="Proteomes" id="UP000001542">
    <property type="component" value="Unassembled WGS sequence"/>
</dbReference>
<protein>
    <submittedName>
        <fullName evidence="1">Uncharacterized protein</fullName>
    </submittedName>
</protein>
<dbReference type="AlphaFoldDB" id="A2G0W1"/>
<dbReference type="RefSeq" id="XP_001302137.1">
    <property type="nucleotide sequence ID" value="XM_001302136.1"/>
</dbReference>
<dbReference type="InParanoid" id="A2G0W1"/>
<dbReference type="VEuPathDB" id="TrichDB:TVAG_121410"/>
<keyword evidence="2" id="KW-1185">Reference proteome</keyword>
<evidence type="ECO:0000313" key="1">
    <source>
        <dbReference type="EMBL" id="EAX89207.1"/>
    </source>
</evidence>
<proteinExistence type="predicted"/>
<accession>A2G0W1</accession>
<name>A2G0W1_TRIV3</name>
<sequence length="332" mass="39406">MPKYAWPVEFAHNLSTWRFSINQDIYLRSDLNIKYFNGTLNCSHCSFRVRNSKSDSTPRDLILGGSTKKIENINLFLRTLRHTGCKCTVVFLVDNEAYKTLTSEMIKDIELCGGQIINMGIPEFDMPYNYYTLIYLWDYYVVKRNYYRFDRIMKCDMFDTLFQGDPFNDAFQPDKFYMIEEKKPILGQFPKYEEIFHDLRLNPTSMSTVACAGISFGYTQPFTRALDTFFSYFVWDKEWHDQHLFNVLYLSGSFKNNGVSFVRYRFMERVRHMYENRNDAEIGYITGIYNNYIYAQVVHHVHVAPKLLESMLKYCPNNNSELLNYVTKPRPD</sequence>
<gene>
    <name evidence="1" type="ORF">TVAG_121410</name>
</gene>
<organism evidence="1 2">
    <name type="scientific">Trichomonas vaginalis (strain ATCC PRA-98 / G3)</name>
    <dbReference type="NCBI Taxonomy" id="412133"/>
    <lineage>
        <taxon>Eukaryota</taxon>
        <taxon>Metamonada</taxon>
        <taxon>Parabasalia</taxon>
        <taxon>Trichomonadida</taxon>
        <taxon>Trichomonadidae</taxon>
        <taxon>Trichomonas</taxon>
    </lineage>
</organism>
<reference evidence="1" key="2">
    <citation type="journal article" date="2007" name="Science">
        <title>Draft genome sequence of the sexually transmitted pathogen Trichomonas vaginalis.</title>
        <authorList>
            <person name="Carlton J.M."/>
            <person name="Hirt R.P."/>
            <person name="Silva J.C."/>
            <person name="Delcher A.L."/>
            <person name="Schatz M."/>
            <person name="Zhao Q."/>
            <person name="Wortman J.R."/>
            <person name="Bidwell S.L."/>
            <person name="Alsmark U.C.M."/>
            <person name="Besteiro S."/>
            <person name="Sicheritz-Ponten T."/>
            <person name="Noel C.J."/>
            <person name="Dacks J.B."/>
            <person name="Foster P.G."/>
            <person name="Simillion C."/>
            <person name="Van de Peer Y."/>
            <person name="Miranda-Saavedra D."/>
            <person name="Barton G.J."/>
            <person name="Westrop G.D."/>
            <person name="Mueller S."/>
            <person name="Dessi D."/>
            <person name="Fiori P.L."/>
            <person name="Ren Q."/>
            <person name="Paulsen I."/>
            <person name="Zhang H."/>
            <person name="Bastida-Corcuera F.D."/>
            <person name="Simoes-Barbosa A."/>
            <person name="Brown M.T."/>
            <person name="Hayes R.D."/>
            <person name="Mukherjee M."/>
            <person name="Okumura C.Y."/>
            <person name="Schneider R."/>
            <person name="Smith A.J."/>
            <person name="Vanacova S."/>
            <person name="Villalvazo M."/>
            <person name="Haas B.J."/>
            <person name="Pertea M."/>
            <person name="Feldblyum T.V."/>
            <person name="Utterback T.R."/>
            <person name="Shu C.L."/>
            <person name="Osoegawa K."/>
            <person name="de Jong P.J."/>
            <person name="Hrdy I."/>
            <person name="Horvathova L."/>
            <person name="Zubacova Z."/>
            <person name="Dolezal P."/>
            <person name="Malik S.B."/>
            <person name="Logsdon J.M. Jr."/>
            <person name="Henze K."/>
            <person name="Gupta A."/>
            <person name="Wang C.C."/>
            <person name="Dunne R.L."/>
            <person name="Upcroft J.A."/>
            <person name="Upcroft P."/>
            <person name="White O."/>
            <person name="Salzberg S.L."/>
            <person name="Tang P."/>
            <person name="Chiu C.-H."/>
            <person name="Lee Y.-S."/>
            <person name="Embley T.M."/>
            <person name="Coombs G.H."/>
            <person name="Mottram J.C."/>
            <person name="Tachezy J."/>
            <person name="Fraser-Liggett C.M."/>
            <person name="Johnson P.J."/>
        </authorList>
    </citation>
    <scope>NUCLEOTIDE SEQUENCE [LARGE SCALE GENOMIC DNA]</scope>
    <source>
        <strain evidence="1">G3</strain>
    </source>
</reference>
<reference evidence="1" key="1">
    <citation type="submission" date="2006-10" db="EMBL/GenBank/DDBJ databases">
        <authorList>
            <person name="Amadeo P."/>
            <person name="Zhao Q."/>
            <person name="Wortman J."/>
            <person name="Fraser-Liggett C."/>
            <person name="Carlton J."/>
        </authorList>
    </citation>
    <scope>NUCLEOTIDE SEQUENCE</scope>
    <source>
        <strain evidence="1">G3</strain>
    </source>
</reference>
<dbReference type="EMBL" id="DS114223">
    <property type="protein sequence ID" value="EAX89207.1"/>
    <property type="molecule type" value="Genomic_DNA"/>
</dbReference>